<dbReference type="Proteomes" id="UP000182135">
    <property type="component" value="Unassembled WGS sequence"/>
</dbReference>
<dbReference type="EMBL" id="FOOE01000013">
    <property type="protein sequence ID" value="SFF87327.1"/>
    <property type="molecule type" value="Genomic_DNA"/>
</dbReference>
<evidence type="ECO:0000259" key="1">
    <source>
        <dbReference type="Pfam" id="PF10592"/>
    </source>
</evidence>
<dbReference type="STRING" id="1529.SAMN04487885_11365"/>
<proteinExistence type="predicted"/>
<evidence type="ECO:0000313" key="2">
    <source>
        <dbReference type="EMBL" id="SFF87327.1"/>
    </source>
</evidence>
<dbReference type="Pfam" id="PF10592">
    <property type="entry name" value="AIPR"/>
    <property type="match status" value="1"/>
</dbReference>
<protein>
    <submittedName>
        <fullName evidence="2">AIPR protein</fullName>
    </submittedName>
</protein>
<accession>A0A1I2MCP8</accession>
<dbReference type="OrthoDB" id="9806213at2"/>
<name>A0A1I2MCP8_9CLOT</name>
<sequence length="562" mass="65196">MSSLNKYKLVEQKCEMYYKILERDLNREISLRKESDNVRFGFYLYILECLTNIKETDELIKRITDTDFNTALFNDKSSDSGIDAVYIDDENQTINLFNFKYRENYNPNKMQSKNDVFISTKFITAIINGNTSHLEGKIKSFSDEIVTRNESKNIWNMKLYMVTNENKPLEKNDGDIKQLEEAFDLEIVPICLKDIANFMSNRPEGINAKIVLNNESVLSYTEGSLVSAKSFLIKIPISELIRITCDDKACRYDFSTMDISPLVDKGLEYGVLFDNVRGFLGDTKYNANIYRTLKDEPSKFFMYNNGLTITAKDVISEEFNGRKMVSIEIKNFQVVNGGQTLRTIHKFNQQSHDNLENYLCDAEVLVRVFKTGDNYKLTNKIAEYTNSQNAISIIDLKSIAEEQTQIEQILDDNNIIYARKIGDTGISEDKEYDYKISLEKFAQILYSMHGNPDKASNQKKKIFEKYYDDTFGESNFDISKSADIVRRYYEIKNKYESSTTYESSEQKIFYILYLDGKVDSDMDKNIERLEEALVSYEDGDLKPTRKLIRTAFKEYLDKSLGI</sequence>
<organism evidence="2 3">
    <name type="scientific">Clostridium cadaveris</name>
    <dbReference type="NCBI Taxonomy" id="1529"/>
    <lineage>
        <taxon>Bacteria</taxon>
        <taxon>Bacillati</taxon>
        <taxon>Bacillota</taxon>
        <taxon>Clostridia</taxon>
        <taxon>Eubacteriales</taxon>
        <taxon>Clostridiaceae</taxon>
        <taxon>Clostridium</taxon>
    </lineage>
</organism>
<gene>
    <name evidence="2" type="ORF">SAMN04487885_11365</name>
</gene>
<dbReference type="AlphaFoldDB" id="A0A1I2MCP8"/>
<feature type="domain" description="Abortive phage infection protein C-terminal" evidence="1">
    <location>
        <begin position="272"/>
        <end position="493"/>
    </location>
</feature>
<dbReference type="InterPro" id="IPR018891">
    <property type="entry name" value="AIPR_C"/>
</dbReference>
<reference evidence="2 3" key="1">
    <citation type="submission" date="2016-10" db="EMBL/GenBank/DDBJ databases">
        <authorList>
            <person name="de Groot N.N."/>
        </authorList>
    </citation>
    <scope>NUCLEOTIDE SEQUENCE [LARGE SCALE GENOMIC DNA]</scope>
    <source>
        <strain evidence="2 3">NLAE-zl-G419</strain>
    </source>
</reference>
<keyword evidence="3" id="KW-1185">Reference proteome</keyword>
<evidence type="ECO:0000313" key="3">
    <source>
        <dbReference type="Proteomes" id="UP000182135"/>
    </source>
</evidence>
<dbReference type="RefSeq" id="WP_074845654.1">
    <property type="nucleotide sequence ID" value="NZ_FOOE01000013.1"/>
</dbReference>